<protein>
    <submittedName>
        <fullName evidence="1">Uncharacterized protein</fullName>
    </submittedName>
</protein>
<evidence type="ECO:0000313" key="2">
    <source>
        <dbReference type="Proteomes" id="UP000223913"/>
    </source>
</evidence>
<dbReference type="EMBL" id="PDUD01000052">
    <property type="protein sequence ID" value="PHN01586.1"/>
    <property type="molecule type" value="Genomic_DNA"/>
</dbReference>
<evidence type="ECO:0000313" key="1">
    <source>
        <dbReference type="EMBL" id="PHN01586.1"/>
    </source>
</evidence>
<accession>A0A2D0MZN5</accession>
<reference evidence="1 2" key="1">
    <citation type="submission" date="2017-10" db="EMBL/GenBank/DDBJ databases">
        <title>The draft genome sequence of Lewinella nigricans NBRC 102662.</title>
        <authorList>
            <person name="Wang K."/>
        </authorList>
    </citation>
    <scope>NUCLEOTIDE SEQUENCE [LARGE SCALE GENOMIC DNA]</scope>
    <source>
        <strain evidence="1 2">NBRC 102662</strain>
    </source>
</reference>
<gene>
    <name evidence="1" type="ORF">CRP01_36415</name>
</gene>
<proteinExistence type="predicted"/>
<dbReference type="Proteomes" id="UP000223913">
    <property type="component" value="Unassembled WGS sequence"/>
</dbReference>
<organism evidence="1 2">
    <name type="scientific">Flavilitoribacter nigricans (strain ATCC 23147 / DSM 23189 / NBRC 102662 / NCIMB 1420 / SS-2)</name>
    <name type="common">Lewinella nigricans</name>
    <dbReference type="NCBI Taxonomy" id="1122177"/>
    <lineage>
        <taxon>Bacteria</taxon>
        <taxon>Pseudomonadati</taxon>
        <taxon>Bacteroidota</taxon>
        <taxon>Saprospiria</taxon>
        <taxon>Saprospirales</taxon>
        <taxon>Lewinellaceae</taxon>
        <taxon>Flavilitoribacter</taxon>
    </lineage>
</organism>
<keyword evidence="2" id="KW-1185">Reference proteome</keyword>
<name>A0A2D0MZN5_FLAN2</name>
<dbReference type="AlphaFoldDB" id="A0A2D0MZN5"/>
<comment type="caution">
    <text evidence="1">The sequence shown here is derived from an EMBL/GenBank/DDBJ whole genome shotgun (WGS) entry which is preliminary data.</text>
</comment>
<sequence length="59" mass="6739">MRSPVAGPVFIRFVYFLSLVLLPRSSSGMEIHGSVIFGKWEPPRSRVWSTLKPCVNYQN</sequence>